<feature type="compositionally biased region" description="Basic and acidic residues" evidence="1">
    <location>
        <begin position="301"/>
        <end position="315"/>
    </location>
</feature>
<feature type="compositionally biased region" description="Acidic residues" evidence="1">
    <location>
        <begin position="815"/>
        <end position="825"/>
    </location>
</feature>
<proteinExistence type="predicted"/>
<feature type="compositionally biased region" description="Low complexity" evidence="1">
    <location>
        <begin position="794"/>
        <end position="805"/>
    </location>
</feature>
<sequence length="833" mass="90496">MAQPTPGLEITGPDDTMELTSELGAYTQDDIDIDIDLTGSGMKSPSHYDDYMIEDYKSEIDIDTNLITNDLNQDDDIMADDSKVQDNIAAASTVVPDEELRDISDLGQDDFGAAADEIEPEHPESAHNDLTQQYDVTTAEPNPPVNTNINDTNQEDDLLDFSDEDEEDIIAQPAGPSTSGQVQAQQASEDEATTTLAAGPVGESPPLEGSVPIRDHQIDPRDSRQHAEVVSSYSGNDVLGKRSPGEGSKDDDPHYDTRRSSPSKLPSLETAATGDQVIQHDPNAQSGRDDDQATGQPDFYEENHATDTEKSHAEELLGADYRAYEDYNSGELNAVADHPADEQDAYAEELEGDAEDFEDADEDADEDEGDDEGEDEGEEDAYVLSENGKWSSKPLPIPVIIQYDGGEYSLFQSSAEKYNHEFFLRDDSHADSSLSTLLGACHNLLGETIPHECELVMEIQALGLRAYESCLGCTYTTLREVMDTYVTLMRNDGVEDPEPIHATLFLEFHFKRRLQRLIQAAKDGTGFSKMAVQVSESCDENATAQDTEDADQTGHGHGQSQTKDHSQTGVLQFYQSPEGAKEHVQGDENHQTHGSEIAKDSVDSPAEIGDVSSNKTAAAPDDNSLKVEVDASNQLNAGSDLNATQNLSNEEGETAGPVHQDRGQSQPQDSQLAADEQFGYDLGATPGSATGSGDLPAGEQAAQEPTGEQDELTGDLDFDFDGTEEYQHTTGTLGLDAGNEIDEDFSWLDEDITAVEGRGHETDTGIKDNGADEIFDEIDFEEGDELLEVSNGEAAKTTTQAASSKLQPKRSWDEQNADSLEDTEEHDPKRVRS</sequence>
<dbReference type="OrthoDB" id="5339076at2759"/>
<feature type="compositionally biased region" description="Basic and acidic residues" evidence="1">
    <location>
        <begin position="579"/>
        <end position="602"/>
    </location>
</feature>
<feature type="region of interest" description="Disordered" evidence="1">
    <location>
        <begin position="95"/>
        <end position="317"/>
    </location>
</feature>
<feature type="compositionally biased region" description="Polar residues" evidence="1">
    <location>
        <begin position="128"/>
        <end position="152"/>
    </location>
</feature>
<evidence type="ECO:0000256" key="1">
    <source>
        <dbReference type="SAM" id="MobiDB-lite"/>
    </source>
</evidence>
<feature type="compositionally biased region" description="Basic and acidic residues" evidence="1">
    <location>
        <begin position="213"/>
        <end position="227"/>
    </location>
</feature>
<dbReference type="InterPro" id="IPR018822">
    <property type="entry name" value="UPF0646"/>
</dbReference>
<keyword evidence="3" id="KW-1185">Reference proteome</keyword>
<protein>
    <submittedName>
        <fullName evidence="2">Uncharacterized protein</fullName>
    </submittedName>
</protein>
<evidence type="ECO:0000313" key="2">
    <source>
        <dbReference type="EMBL" id="KAF2232023.1"/>
    </source>
</evidence>
<organism evidence="2 3">
    <name type="scientific">Viridothelium virens</name>
    <name type="common">Speckled blister lichen</name>
    <name type="synonym">Trypethelium virens</name>
    <dbReference type="NCBI Taxonomy" id="1048519"/>
    <lineage>
        <taxon>Eukaryota</taxon>
        <taxon>Fungi</taxon>
        <taxon>Dikarya</taxon>
        <taxon>Ascomycota</taxon>
        <taxon>Pezizomycotina</taxon>
        <taxon>Dothideomycetes</taxon>
        <taxon>Dothideomycetes incertae sedis</taxon>
        <taxon>Trypetheliales</taxon>
        <taxon>Trypetheliaceae</taxon>
        <taxon>Viridothelium</taxon>
    </lineage>
</organism>
<feature type="compositionally biased region" description="Polar residues" evidence="1">
    <location>
        <begin position="175"/>
        <end position="187"/>
    </location>
</feature>
<dbReference type="EMBL" id="ML991820">
    <property type="protein sequence ID" value="KAF2232023.1"/>
    <property type="molecule type" value="Genomic_DNA"/>
</dbReference>
<feature type="region of interest" description="Disordered" evidence="1">
    <location>
        <begin position="579"/>
        <end position="625"/>
    </location>
</feature>
<dbReference type="AlphaFoldDB" id="A0A6A6H396"/>
<feature type="compositionally biased region" description="Basic and acidic residues" evidence="1">
    <location>
        <begin position="239"/>
        <end position="259"/>
    </location>
</feature>
<accession>A0A6A6H396</accession>
<feature type="compositionally biased region" description="Acidic residues" evidence="1">
    <location>
        <begin position="153"/>
        <end position="169"/>
    </location>
</feature>
<feature type="region of interest" description="Disordered" evidence="1">
    <location>
        <begin position="792"/>
        <end position="833"/>
    </location>
</feature>
<name>A0A6A6H396_VIRVR</name>
<dbReference type="Pfam" id="PF10336">
    <property type="entry name" value="DUF2420"/>
    <property type="match status" value="1"/>
</dbReference>
<feature type="compositionally biased region" description="Polar residues" evidence="1">
    <location>
        <begin position="638"/>
        <end position="649"/>
    </location>
</feature>
<reference evidence="2" key="1">
    <citation type="journal article" date="2020" name="Stud. Mycol.">
        <title>101 Dothideomycetes genomes: a test case for predicting lifestyles and emergence of pathogens.</title>
        <authorList>
            <person name="Haridas S."/>
            <person name="Albert R."/>
            <person name="Binder M."/>
            <person name="Bloem J."/>
            <person name="Labutti K."/>
            <person name="Salamov A."/>
            <person name="Andreopoulos B."/>
            <person name="Baker S."/>
            <person name="Barry K."/>
            <person name="Bills G."/>
            <person name="Bluhm B."/>
            <person name="Cannon C."/>
            <person name="Castanera R."/>
            <person name="Culley D."/>
            <person name="Daum C."/>
            <person name="Ezra D."/>
            <person name="Gonzalez J."/>
            <person name="Henrissat B."/>
            <person name="Kuo A."/>
            <person name="Liang C."/>
            <person name="Lipzen A."/>
            <person name="Lutzoni F."/>
            <person name="Magnuson J."/>
            <person name="Mondo S."/>
            <person name="Nolan M."/>
            <person name="Ohm R."/>
            <person name="Pangilinan J."/>
            <person name="Park H.-J."/>
            <person name="Ramirez L."/>
            <person name="Alfaro M."/>
            <person name="Sun H."/>
            <person name="Tritt A."/>
            <person name="Yoshinaga Y."/>
            <person name="Zwiers L.-H."/>
            <person name="Turgeon B."/>
            <person name="Goodwin S."/>
            <person name="Spatafora J."/>
            <person name="Crous P."/>
            <person name="Grigoriev I."/>
        </authorList>
    </citation>
    <scope>NUCLEOTIDE SEQUENCE</scope>
    <source>
        <strain evidence="2">Tuck. ex Michener</strain>
    </source>
</reference>
<feature type="region of interest" description="Disordered" evidence="1">
    <location>
        <begin position="538"/>
        <end position="567"/>
    </location>
</feature>
<feature type="compositionally biased region" description="Acidic residues" evidence="1">
    <location>
        <begin position="707"/>
        <end position="722"/>
    </location>
</feature>
<feature type="region of interest" description="Disordered" evidence="1">
    <location>
        <begin position="638"/>
        <end position="722"/>
    </location>
</feature>
<dbReference type="Proteomes" id="UP000800092">
    <property type="component" value="Unassembled WGS sequence"/>
</dbReference>
<feature type="region of interest" description="Disordered" evidence="1">
    <location>
        <begin position="347"/>
        <end position="380"/>
    </location>
</feature>
<gene>
    <name evidence="2" type="ORF">EV356DRAFT_535022</name>
</gene>
<evidence type="ECO:0000313" key="3">
    <source>
        <dbReference type="Proteomes" id="UP000800092"/>
    </source>
</evidence>